<organism evidence="1">
    <name type="scientific">Utricularia reniformis</name>
    <dbReference type="NCBI Taxonomy" id="192314"/>
    <lineage>
        <taxon>Eukaryota</taxon>
        <taxon>Viridiplantae</taxon>
        <taxon>Streptophyta</taxon>
        <taxon>Embryophyta</taxon>
        <taxon>Tracheophyta</taxon>
        <taxon>Spermatophyta</taxon>
        <taxon>Magnoliopsida</taxon>
        <taxon>eudicotyledons</taxon>
        <taxon>Gunneridae</taxon>
        <taxon>Pentapetalae</taxon>
        <taxon>asterids</taxon>
        <taxon>lamiids</taxon>
        <taxon>Lamiales</taxon>
        <taxon>Lentibulariaceae</taxon>
        <taxon>Utricularia</taxon>
    </lineage>
</organism>
<evidence type="ECO:0000313" key="1">
    <source>
        <dbReference type="EMBL" id="ART30384.1"/>
    </source>
</evidence>
<geneLocation type="mitochondrion" evidence="1"/>
<name>A0A1Y0AYZ8_9LAMI</name>
<accession>A0A1Y0AYZ8</accession>
<keyword evidence="1" id="KW-0496">Mitochondrion</keyword>
<dbReference type="EMBL" id="KY774314">
    <property type="protein sequence ID" value="ART30384.1"/>
    <property type="molecule type" value="Genomic_DNA"/>
</dbReference>
<dbReference type="AlphaFoldDB" id="A0A1Y0AYZ8"/>
<protein>
    <submittedName>
        <fullName evidence="1">Uncharacterized protein</fullName>
    </submittedName>
</protein>
<sequence length="47" mass="5286">MRTHVQQGQPSTSGPSLEDMLKTFVQSTMNFQKKTESSIQTLEKSVN</sequence>
<reference evidence="1" key="1">
    <citation type="submission" date="2017-03" db="EMBL/GenBank/DDBJ databases">
        <title>The mitochondrial genome of the carnivorous plant Utricularia reniformis (Lentibulariaceae): structure, comparative analysis and evolutionary landmarks.</title>
        <authorList>
            <person name="Silva S.R."/>
            <person name="Alvarenga D.O."/>
            <person name="Michael T.P."/>
            <person name="Miranda V.F.O."/>
            <person name="Varani A.M."/>
        </authorList>
    </citation>
    <scope>NUCLEOTIDE SEQUENCE</scope>
</reference>
<proteinExistence type="predicted"/>
<gene>
    <name evidence="1" type="ORF">AEK19_MT1510</name>
</gene>